<dbReference type="InterPro" id="IPR011613">
    <property type="entry name" value="GH15-like"/>
</dbReference>
<protein>
    <submittedName>
        <fullName evidence="3">Glycoside hydrolase 15-related protein</fullName>
    </submittedName>
</protein>
<dbReference type="InterPro" id="IPR045582">
    <property type="entry name" value="Trehalase-like_N"/>
</dbReference>
<dbReference type="Gene3D" id="1.50.10.10">
    <property type="match status" value="1"/>
</dbReference>
<dbReference type="KEGG" id="cvt:B843_12525"/>
<evidence type="ECO:0000313" key="4">
    <source>
        <dbReference type="Proteomes" id="UP000019222"/>
    </source>
</evidence>
<feature type="domain" description="GH15-like" evidence="1">
    <location>
        <begin position="255"/>
        <end position="613"/>
    </location>
</feature>
<dbReference type="PANTHER" id="PTHR31616">
    <property type="entry name" value="TREHALASE"/>
    <property type="match status" value="1"/>
</dbReference>
<dbReference type="SUPFAM" id="SSF48208">
    <property type="entry name" value="Six-hairpin glycosidases"/>
    <property type="match status" value="1"/>
</dbReference>
<dbReference type="InterPro" id="IPR008928">
    <property type="entry name" value="6-hairpin_glycosidase_sf"/>
</dbReference>
<dbReference type="InterPro" id="IPR012341">
    <property type="entry name" value="6hp_glycosidase-like_sf"/>
</dbReference>
<evidence type="ECO:0000259" key="2">
    <source>
        <dbReference type="Pfam" id="PF19291"/>
    </source>
</evidence>
<proteinExistence type="predicted"/>
<dbReference type="eggNOG" id="COG3387">
    <property type="taxonomic scope" value="Bacteria"/>
</dbReference>
<evidence type="ECO:0000259" key="1">
    <source>
        <dbReference type="Pfam" id="PF00723"/>
    </source>
</evidence>
<dbReference type="EMBL" id="CP004353">
    <property type="protein sequence ID" value="AHI23881.1"/>
    <property type="molecule type" value="Genomic_DNA"/>
</dbReference>
<organism evidence="3 4">
    <name type="scientific">Corynebacterium vitaeruminis DSM 20294</name>
    <dbReference type="NCBI Taxonomy" id="1224164"/>
    <lineage>
        <taxon>Bacteria</taxon>
        <taxon>Bacillati</taxon>
        <taxon>Actinomycetota</taxon>
        <taxon>Actinomycetes</taxon>
        <taxon>Mycobacteriales</taxon>
        <taxon>Corynebacteriaceae</taxon>
        <taxon>Corynebacterium</taxon>
    </lineage>
</organism>
<evidence type="ECO:0000313" key="3">
    <source>
        <dbReference type="EMBL" id="AHI23881.1"/>
    </source>
</evidence>
<dbReference type="Pfam" id="PF19291">
    <property type="entry name" value="TREH_N"/>
    <property type="match status" value="1"/>
</dbReference>
<dbReference type="STRING" id="1224164.B843_12525"/>
<dbReference type="PATRIC" id="fig|1224164.3.peg.2529"/>
<dbReference type="Proteomes" id="UP000019222">
    <property type="component" value="Chromosome"/>
</dbReference>
<keyword evidence="4" id="KW-1185">Reference proteome</keyword>
<dbReference type="Pfam" id="PF00723">
    <property type="entry name" value="Glyco_hydro_15"/>
    <property type="match status" value="1"/>
</dbReference>
<name>W5Y3R9_9CORY</name>
<dbReference type="PANTHER" id="PTHR31616:SF0">
    <property type="entry name" value="GLUCAN 1,4-ALPHA-GLUCOSIDASE"/>
    <property type="match status" value="1"/>
</dbReference>
<feature type="domain" description="Trehalase-like N-terminal" evidence="2">
    <location>
        <begin position="17"/>
        <end position="139"/>
    </location>
</feature>
<keyword evidence="3" id="KW-0378">Hydrolase</keyword>
<gene>
    <name evidence="3" type="ORF">B843_12525</name>
</gene>
<reference evidence="3 4" key="1">
    <citation type="submission" date="2013-02" db="EMBL/GenBank/DDBJ databases">
        <title>The complete genome sequence of Corynebacterium vitaeruminis DSM 20294.</title>
        <authorList>
            <person name="Ruckert C."/>
            <person name="Albersmeier A."/>
            <person name="Kalinowski J."/>
        </authorList>
    </citation>
    <scope>NUCLEOTIDE SEQUENCE [LARGE SCALE GENOMIC DNA]</scope>
    <source>
        <strain evidence="4">ATCC 10234</strain>
    </source>
</reference>
<dbReference type="AlphaFoldDB" id="W5Y3R9"/>
<sequence length="625" mass="69639">MTSKTHTDASGSPSRHHSTPIEDYALLSDLQTGPLVSREGSIDWLCLPRFDSPAVFTSLLGTPDDGRWKLSVRGGMVEERRYVKNTLIVETIWACPTGRAKVTDFLPPSSIQADVIRMVECLEGEVTVTHDLRVRFSYARALPWFSNQVLPSSGEQVLVCKAGPDGLLFRGPRLFSATSEDLEEGESRLLPRLVGDFQLSAGDKLDWSLTWFPSWQEVPEPVAAEAALTLTTDFWQSWIDNLAVDSPWAGLVERSLLVLRALTHSDTGGIVAAPTSSLPEDFGGERNWDYRYTWLRDAALTVEVMASHGFVDGALDWRNWLLRAVAGDVENLQIMYGLGGERELDEKELTHLKGYAGSTPVRVGNGAAGQYQADVVGEVMLALARLRDSGYEEDEFSWGLQKRLLDYQTEHIHVKDHGIWEMRGLPRFFTHGRVMMWAAFNEGIRAVELHGLDGDVESWRFYRDRLAEEILEHGFNEELGTFTQFYGGTTVDASLLQLSHTRFIAADDARMKGTVAAIEQELVDDHGYVYRYRTEGGVDGLQGGESPFLICTFWLIEQYAASGRLEEAEEKMNMVTGVANDLGLLAEEYDPINKRLAGNFPQAFSHLALIRAADAISRARLARGA</sequence>
<accession>W5Y3R9</accession>
<dbReference type="RefSeq" id="WP_025253857.1">
    <property type="nucleotide sequence ID" value="NZ_CP004353.1"/>
</dbReference>
<dbReference type="GO" id="GO:0005975">
    <property type="term" value="P:carbohydrate metabolic process"/>
    <property type="evidence" value="ECO:0007669"/>
    <property type="project" value="InterPro"/>
</dbReference>
<dbReference type="GO" id="GO:0004553">
    <property type="term" value="F:hydrolase activity, hydrolyzing O-glycosyl compounds"/>
    <property type="evidence" value="ECO:0007669"/>
    <property type="project" value="UniProtKB-ARBA"/>
</dbReference>
<dbReference type="HOGENOM" id="CLU_010399_3_1_11"/>